<dbReference type="InterPro" id="IPR001251">
    <property type="entry name" value="CRAL-TRIO_dom"/>
</dbReference>
<dbReference type="GO" id="GO:0005737">
    <property type="term" value="C:cytoplasm"/>
    <property type="evidence" value="ECO:0007669"/>
    <property type="project" value="UniProtKB-SubCell"/>
</dbReference>
<evidence type="ECO:0000259" key="5">
    <source>
        <dbReference type="PROSITE" id="PS50191"/>
    </source>
</evidence>
<dbReference type="Pfam" id="PF13716">
    <property type="entry name" value="CRAL_TRIO_2"/>
    <property type="match status" value="1"/>
</dbReference>
<feature type="region of interest" description="Disordered" evidence="3">
    <location>
        <begin position="91"/>
        <end position="113"/>
    </location>
</feature>
<reference evidence="6" key="2">
    <citation type="submission" date="2025-08" db="UniProtKB">
        <authorList>
            <consortium name="Ensembl"/>
        </authorList>
    </citation>
    <scope>IDENTIFICATION</scope>
</reference>
<evidence type="ECO:0000313" key="6">
    <source>
        <dbReference type="Ensembl" id="ENSTRUP00000074898.1"/>
    </source>
</evidence>
<dbReference type="InterPro" id="IPR022181">
    <property type="entry name" value="Bcl2-/adenovirus-E1B"/>
</dbReference>
<dbReference type="AlphaFoldDB" id="A0A674NNQ7"/>
<evidence type="ECO:0000313" key="7">
    <source>
        <dbReference type="Proteomes" id="UP000005226"/>
    </source>
</evidence>
<dbReference type="PANTHER" id="PTHR12112:SF9">
    <property type="entry name" value="CAYTAXIN"/>
    <property type="match status" value="1"/>
</dbReference>
<evidence type="ECO:0000256" key="1">
    <source>
        <dbReference type="ARBA" id="ARBA00004496"/>
    </source>
</evidence>
<dbReference type="PROSITE" id="PS50191">
    <property type="entry name" value="CRAL_TRIO"/>
    <property type="match status" value="1"/>
</dbReference>
<keyword evidence="7" id="KW-1185">Reference proteome</keyword>
<keyword evidence="4" id="KW-0732">Signal</keyword>
<evidence type="ECO:0000256" key="4">
    <source>
        <dbReference type="SAM" id="SignalP"/>
    </source>
</evidence>
<feature type="compositionally biased region" description="Acidic residues" evidence="3">
    <location>
        <begin position="99"/>
        <end position="113"/>
    </location>
</feature>
<accession>A0A674NNQ7</accession>
<dbReference type="Ensembl" id="ENSTRUT00000077451.1">
    <property type="protein sequence ID" value="ENSTRUP00000074898.1"/>
    <property type="gene ID" value="ENSTRUG00000002086.3"/>
</dbReference>
<dbReference type="GO" id="GO:0006915">
    <property type="term" value="P:apoptotic process"/>
    <property type="evidence" value="ECO:0007669"/>
    <property type="project" value="TreeGrafter"/>
</dbReference>
<dbReference type="PANTHER" id="PTHR12112">
    <property type="entry name" value="BNIP - RELATED"/>
    <property type="match status" value="1"/>
</dbReference>
<feature type="domain" description="CRAL-TRIO" evidence="5">
    <location>
        <begin position="173"/>
        <end position="333"/>
    </location>
</feature>
<reference evidence="6" key="3">
    <citation type="submission" date="2025-09" db="UniProtKB">
        <authorList>
            <consortium name="Ensembl"/>
        </authorList>
    </citation>
    <scope>IDENTIFICATION</scope>
</reference>
<feature type="signal peptide" evidence="4">
    <location>
        <begin position="1"/>
        <end position="19"/>
    </location>
</feature>
<feature type="chain" id="PRO_5025369524" description="CRAL-TRIO domain-containing protein" evidence="4">
    <location>
        <begin position="20"/>
        <end position="391"/>
    </location>
</feature>
<name>A0A674NNQ7_TAKRU</name>
<sequence length="391" mass="44018">MKRLRLIGLINVCPWCVWPSIICGRDYASSNDSNVYLCSGSLLCFCAFAQADPTGRGFTDKYNSSSADLPTGSHQSRKWFSPQADVSLEQSEGSVLSEDALDTEDDALDTGDDLDVSVDELDTPDESVNVFLWQTGELEESNLGAGAEPSGAENGDDRMWRSIAMGEQEHRIDMKSIEPYKRVISHGGFYAERNAIIVFSACFLPDSNCDNYSYVMENLFLYVINTLELMVAEDYMIVYLNGATPRRRLPGFSWMKKCYQMIDRRLKKNLKMFIIVHPSWFIRTLLGITRPFISTKFSSKIKYVNSLQELGRIIPMEYVNIPASIIRSVSLTLAWSFLLPQRRKKNLLICISSVARPSYESSFPCVCVIIPNDHSAGVSLLFKLTFVSLLA</sequence>
<dbReference type="SMART" id="SM00516">
    <property type="entry name" value="SEC14"/>
    <property type="match status" value="1"/>
</dbReference>
<evidence type="ECO:0000256" key="2">
    <source>
        <dbReference type="ARBA" id="ARBA00022490"/>
    </source>
</evidence>
<evidence type="ECO:0000256" key="3">
    <source>
        <dbReference type="SAM" id="MobiDB-lite"/>
    </source>
</evidence>
<keyword evidence="2" id="KW-0963">Cytoplasm</keyword>
<protein>
    <recommendedName>
        <fullName evidence="5">CRAL-TRIO domain-containing protein</fullName>
    </recommendedName>
</protein>
<dbReference type="CDD" id="cd00170">
    <property type="entry name" value="SEC14"/>
    <property type="match status" value="1"/>
</dbReference>
<reference evidence="6 7" key="1">
    <citation type="journal article" date="2011" name="Genome Biol. Evol.">
        <title>Integration of the genetic map and genome assembly of fugu facilitates insights into distinct features of genome evolution in teleosts and mammals.</title>
        <authorList>
            <person name="Kai W."/>
            <person name="Kikuchi K."/>
            <person name="Tohari S."/>
            <person name="Chew A.K."/>
            <person name="Tay A."/>
            <person name="Fujiwara A."/>
            <person name="Hosoya S."/>
            <person name="Suetake H."/>
            <person name="Naruse K."/>
            <person name="Brenner S."/>
            <person name="Suzuki Y."/>
            <person name="Venkatesh B."/>
        </authorList>
    </citation>
    <scope>NUCLEOTIDE SEQUENCE [LARGE SCALE GENOMIC DNA]</scope>
</reference>
<organism evidence="6 7">
    <name type="scientific">Takifugu rubripes</name>
    <name type="common">Japanese pufferfish</name>
    <name type="synonym">Fugu rubripes</name>
    <dbReference type="NCBI Taxonomy" id="31033"/>
    <lineage>
        <taxon>Eukaryota</taxon>
        <taxon>Metazoa</taxon>
        <taxon>Chordata</taxon>
        <taxon>Craniata</taxon>
        <taxon>Vertebrata</taxon>
        <taxon>Euteleostomi</taxon>
        <taxon>Actinopterygii</taxon>
        <taxon>Neopterygii</taxon>
        <taxon>Teleostei</taxon>
        <taxon>Neoteleostei</taxon>
        <taxon>Acanthomorphata</taxon>
        <taxon>Eupercaria</taxon>
        <taxon>Tetraodontiformes</taxon>
        <taxon>Tetradontoidea</taxon>
        <taxon>Tetraodontidae</taxon>
        <taxon>Takifugu</taxon>
    </lineage>
</organism>
<dbReference type="InParanoid" id="A0A674NNQ7"/>
<dbReference type="SUPFAM" id="SSF52087">
    <property type="entry name" value="CRAL/TRIO domain"/>
    <property type="match status" value="1"/>
</dbReference>
<dbReference type="Pfam" id="PF12496">
    <property type="entry name" value="BNIP2"/>
    <property type="match status" value="1"/>
</dbReference>
<dbReference type="InterPro" id="IPR036865">
    <property type="entry name" value="CRAL-TRIO_dom_sf"/>
</dbReference>
<proteinExistence type="predicted"/>
<comment type="subcellular location">
    <subcellularLocation>
        <location evidence="1">Cytoplasm</location>
    </subcellularLocation>
</comment>
<dbReference type="GeneTree" id="ENSGT00940000154422"/>
<gene>
    <name evidence="6" type="primary">LOC101074659</name>
</gene>
<dbReference type="Gene3D" id="3.40.525.10">
    <property type="entry name" value="CRAL-TRIO lipid binding domain"/>
    <property type="match status" value="1"/>
</dbReference>
<dbReference type="FunFam" id="3.40.525.10:FF:000001">
    <property type="entry name" value="BCL2/adenovirus E1B protein-interacting protein 2"/>
    <property type="match status" value="1"/>
</dbReference>
<dbReference type="Proteomes" id="UP000005226">
    <property type="component" value="Chromosome 21"/>
</dbReference>